<sequence>MPELDFPQTIGIVAFLIGATAFLHQDGHKFRLHLTVFQIVLCSHFILMGAVTAAVGCGISALRSYASTRTQSSPVMWFFIGLLWVMGLPNVEYSYEILTIFGASVATWSLFKAQGIHMRLLILFNSFCWLTNNLLLGSIGGTMMEATFIIVNAVTIYKMYRNSKQLTV</sequence>
<protein>
    <recommendedName>
        <fullName evidence="4">YgjV family protein</fullName>
    </recommendedName>
</protein>
<feature type="transmembrane region" description="Helical" evidence="1">
    <location>
        <begin position="134"/>
        <end position="157"/>
    </location>
</feature>
<feature type="transmembrane region" description="Helical" evidence="1">
    <location>
        <begin position="36"/>
        <end position="62"/>
    </location>
</feature>
<comment type="caution">
    <text evidence="2">The sequence shown here is derived from an EMBL/GenBank/DDBJ whole genome shotgun (WGS) entry which is preliminary data.</text>
</comment>
<keyword evidence="1" id="KW-1133">Transmembrane helix</keyword>
<evidence type="ECO:0000256" key="1">
    <source>
        <dbReference type="SAM" id="Phobius"/>
    </source>
</evidence>
<evidence type="ECO:0000313" key="2">
    <source>
        <dbReference type="EMBL" id="PSU46366.1"/>
    </source>
</evidence>
<dbReference type="PIRSF" id="PIRSF011443">
    <property type="entry name" value="YgjV"/>
    <property type="match status" value="1"/>
</dbReference>
<gene>
    <name evidence="2" type="ORF">C9J12_18980</name>
</gene>
<dbReference type="InterPro" id="IPR026267">
    <property type="entry name" value="YgjV"/>
</dbReference>
<keyword evidence="1" id="KW-0472">Membrane</keyword>
<dbReference type="Pfam" id="PF10688">
    <property type="entry name" value="Imp-YgjV"/>
    <property type="match status" value="1"/>
</dbReference>
<evidence type="ECO:0008006" key="4">
    <source>
        <dbReference type="Google" id="ProtNLM"/>
    </source>
</evidence>
<evidence type="ECO:0000313" key="3">
    <source>
        <dbReference type="Proteomes" id="UP000240987"/>
    </source>
</evidence>
<dbReference type="EMBL" id="PYMJ01000022">
    <property type="protein sequence ID" value="PSU46366.1"/>
    <property type="molecule type" value="Genomic_DNA"/>
</dbReference>
<keyword evidence="1" id="KW-0812">Transmembrane</keyword>
<dbReference type="OrthoDB" id="7858522at2"/>
<reference evidence="2 3" key="1">
    <citation type="submission" date="2018-01" db="EMBL/GenBank/DDBJ databases">
        <title>Whole genome sequencing of Histamine producing bacteria.</title>
        <authorList>
            <person name="Butler K."/>
        </authorList>
    </citation>
    <scope>NUCLEOTIDE SEQUENCE [LARGE SCALE GENOMIC DNA]</scope>
    <source>
        <strain evidence="2 3">JCM 12947</strain>
    </source>
</reference>
<dbReference type="RefSeq" id="WP_107244146.1">
    <property type="nucleotide sequence ID" value="NZ_PYMJ01000022.1"/>
</dbReference>
<proteinExistence type="predicted"/>
<feature type="transmembrane region" description="Helical" evidence="1">
    <location>
        <begin position="74"/>
        <end position="91"/>
    </location>
</feature>
<dbReference type="AlphaFoldDB" id="A0A2T3JBX0"/>
<name>A0A2T3JBX0_9GAMM</name>
<dbReference type="Proteomes" id="UP000240987">
    <property type="component" value="Unassembled WGS sequence"/>
</dbReference>
<dbReference type="InterPro" id="IPR019629">
    <property type="entry name" value="Uncharacterised_HI1736/YgjV"/>
</dbReference>
<feature type="transmembrane region" description="Helical" evidence="1">
    <location>
        <begin position="98"/>
        <end position="122"/>
    </location>
</feature>
<keyword evidence="3" id="KW-1185">Reference proteome</keyword>
<feature type="transmembrane region" description="Helical" evidence="1">
    <location>
        <begin position="6"/>
        <end position="24"/>
    </location>
</feature>
<organism evidence="2 3">
    <name type="scientific">Photobacterium frigidiphilum</name>
    <dbReference type="NCBI Taxonomy" id="264736"/>
    <lineage>
        <taxon>Bacteria</taxon>
        <taxon>Pseudomonadati</taxon>
        <taxon>Pseudomonadota</taxon>
        <taxon>Gammaproteobacteria</taxon>
        <taxon>Vibrionales</taxon>
        <taxon>Vibrionaceae</taxon>
        <taxon>Photobacterium</taxon>
    </lineage>
</organism>
<accession>A0A2T3JBX0</accession>